<evidence type="ECO:0000256" key="1">
    <source>
        <dbReference type="SAM" id="Phobius"/>
    </source>
</evidence>
<dbReference type="Pfam" id="PF25842">
    <property type="entry name" value="NfeD_TM"/>
    <property type="match status" value="1"/>
</dbReference>
<keyword evidence="3" id="KW-0378">Hydrolase</keyword>
<dbReference type="OrthoDB" id="1683445at2"/>
<dbReference type="RefSeq" id="WP_053779148.1">
    <property type="nucleotide sequence ID" value="NZ_LITU01000015.1"/>
</dbReference>
<sequence>MESIYWGCLIGGAIFAVVSLVLGDLIDGLLDGAFELPGLDFFKPVVLAGSITTFGGAGIMLTRYSSISDISALILSLLIGIAAAMLVFFAYIKPMRNSDVSIAFSMKELSGKIGEITIPVPEKGFGEVMIKIAAGNTVHTASSFEHRPIAAGARVVVVDVTEGVLRVSEWDEDVLKDV</sequence>
<evidence type="ECO:0000313" key="3">
    <source>
        <dbReference type="EMBL" id="KOY18242.1"/>
    </source>
</evidence>
<reference evidence="3 4" key="1">
    <citation type="submission" date="2015-08" db="EMBL/GenBank/DDBJ databases">
        <title>Draft genome sequence of cellulolytic and xylanolytic Paenibacillus sp. A59, isolated from a decaying forest soil from Patagonia, Argentina.</title>
        <authorList>
            <person name="Ghio S."/>
            <person name="Caceres A.M."/>
            <person name="Talia P."/>
            <person name="Grasso D."/>
            <person name="Campos E."/>
        </authorList>
    </citation>
    <scope>NUCLEOTIDE SEQUENCE [LARGE SCALE GENOMIC DNA]</scope>
    <source>
        <strain evidence="3 4">A59</strain>
    </source>
</reference>
<accession>A0A0M9BU70</accession>
<dbReference type="InterPro" id="IPR012340">
    <property type="entry name" value="NA-bd_OB-fold"/>
</dbReference>
<keyword evidence="1" id="KW-0472">Membrane</keyword>
<name>A0A0M9BU70_9BACL</name>
<evidence type="ECO:0000313" key="4">
    <source>
        <dbReference type="Proteomes" id="UP000037688"/>
    </source>
</evidence>
<keyword evidence="1" id="KW-1133">Transmembrane helix</keyword>
<proteinExistence type="predicted"/>
<keyword evidence="3" id="KW-0645">Protease</keyword>
<dbReference type="AlphaFoldDB" id="A0A0M9BU70"/>
<keyword evidence="4" id="KW-1185">Reference proteome</keyword>
<feature type="transmembrane region" description="Helical" evidence="1">
    <location>
        <begin position="7"/>
        <end position="26"/>
    </location>
</feature>
<feature type="transmembrane region" description="Helical" evidence="1">
    <location>
        <begin position="73"/>
        <end position="92"/>
    </location>
</feature>
<feature type="transmembrane region" description="Helical" evidence="1">
    <location>
        <begin position="41"/>
        <end position="61"/>
    </location>
</feature>
<organism evidence="3 4">
    <name type="scientific">Paenibacillus xylanivorans</name>
    <dbReference type="NCBI Taxonomy" id="1705561"/>
    <lineage>
        <taxon>Bacteria</taxon>
        <taxon>Bacillati</taxon>
        <taxon>Bacillota</taxon>
        <taxon>Bacilli</taxon>
        <taxon>Bacillales</taxon>
        <taxon>Paenibacillaceae</taxon>
        <taxon>Paenibacillus</taxon>
    </lineage>
</organism>
<dbReference type="PATRIC" id="fig|1705561.3.peg.3086"/>
<dbReference type="Gene3D" id="2.40.50.140">
    <property type="entry name" value="Nucleic acid-binding proteins"/>
    <property type="match status" value="1"/>
</dbReference>
<dbReference type="GO" id="GO:0008233">
    <property type="term" value="F:peptidase activity"/>
    <property type="evidence" value="ECO:0007669"/>
    <property type="project" value="UniProtKB-KW"/>
</dbReference>
<dbReference type="InterPro" id="IPR058653">
    <property type="entry name" value="NfeD2_TM"/>
</dbReference>
<dbReference type="Proteomes" id="UP000037688">
    <property type="component" value="Unassembled WGS sequence"/>
</dbReference>
<feature type="domain" description="Membrane protein NfeD2 N-terminal transmembrane" evidence="2">
    <location>
        <begin position="1"/>
        <end position="99"/>
    </location>
</feature>
<gene>
    <name evidence="3" type="ORF">AMS66_01570</name>
</gene>
<comment type="caution">
    <text evidence="3">The sequence shown here is derived from an EMBL/GenBank/DDBJ whole genome shotgun (WGS) entry which is preliminary data.</text>
</comment>
<keyword evidence="1" id="KW-0812">Transmembrane</keyword>
<protein>
    <submittedName>
        <fullName evidence="3">Protease</fullName>
    </submittedName>
</protein>
<dbReference type="GO" id="GO:0006508">
    <property type="term" value="P:proteolysis"/>
    <property type="evidence" value="ECO:0007669"/>
    <property type="project" value="UniProtKB-KW"/>
</dbReference>
<evidence type="ECO:0000259" key="2">
    <source>
        <dbReference type="Pfam" id="PF25842"/>
    </source>
</evidence>
<dbReference type="EMBL" id="LITU01000015">
    <property type="protein sequence ID" value="KOY18242.1"/>
    <property type="molecule type" value="Genomic_DNA"/>
</dbReference>